<feature type="region of interest" description="Disordered" evidence="1">
    <location>
        <begin position="563"/>
        <end position="586"/>
    </location>
</feature>
<dbReference type="GO" id="GO:0006508">
    <property type="term" value="P:proteolysis"/>
    <property type="evidence" value="ECO:0007669"/>
    <property type="project" value="UniProtKB-KW"/>
</dbReference>
<keyword evidence="2" id="KW-0378">Hydrolase</keyword>
<protein>
    <submittedName>
        <fullName evidence="2">Prohead protease</fullName>
    </submittedName>
</protein>
<feature type="compositionally biased region" description="Basic and acidic residues" evidence="1">
    <location>
        <begin position="401"/>
        <end position="411"/>
    </location>
</feature>
<feature type="region of interest" description="Disordered" evidence="1">
    <location>
        <begin position="342"/>
        <end position="551"/>
    </location>
</feature>
<evidence type="ECO:0000256" key="1">
    <source>
        <dbReference type="SAM" id="MobiDB-lite"/>
    </source>
</evidence>
<dbReference type="RefSeq" id="YP_007379024.1">
    <property type="nucleotide sequence ID" value="NC_020158.1"/>
</dbReference>
<proteinExistence type="predicted"/>
<dbReference type="GO" id="GO:0008233">
    <property type="term" value="F:peptidase activity"/>
    <property type="evidence" value="ECO:0007669"/>
    <property type="project" value="UniProtKB-KW"/>
</dbReference>
<feature type="compositionally biased region" description="Acidic residues" evidence="1">
    <location>
        <begin position="462"/>
        <end position="537"/>
    </location>
</feature>
<feature type="compositionally biased region" description="Basic and acidic residues" evidence="1">
    <location>
        <begin position="420"/>
        <end position="461"/>
    </location>
</feature>
<keyword evidence="2" id="KW-0645">Protease</keyword>
<name>L7TJC6_9CAUD</name>
<keyword evidence="3" id="KW-1185">Reference proteome</keyword>
<dbReference type="Proteomes" id="UP000011137">
    <property type="component" value="Segment"/>
</dbReference>
<dbReference type="EMBL" id="KC117377">
    <property type="protein sequence ID" value="AGC34488.1"/>
    <property type="molecule type" value="Genomic_DNA"/>
</dbReference>
<organism evidence="2 3">
    <name type="scientific">Haloarcula vallismortis tailed virus 1</name>
    <dbReference type="NCBI Taxonomy" id="1262528"/>
    <lineage>
        <taxon>Viruses</taxon>
        <taxon>Duplodnaviria</taxon>
        <taxon>Heunggongvirae</taxon>
        <taxon>Uroviricota</taxon>
        <taxon>Caudoviricetes</taxon>
        <taxon>Thumleimavirales</taxon>
        <taxon>Druskaviridae</taxon>
        <taxon>Tredecimvirus</taxon>
        <taxon>Tredecimvirus thailandense</taxon>
        <taxon>Tredecimvirus HVTV1</taxon>
    </lineage>
</organism>
<sequence>MPEAVEECVDSVLDDNPDYSESRAYAICWSQQNEGNLKEAGDDFECAFSGEVQDLSKDNDALTDDEAASVVAVSKLADDADDRAVKAVAYRSFAGQWGGYHPAETTKDGREHLLETYKSTVDSLLKEWNNALDKVDDSEDDENVTVDKSQDDFPTVKFKMQSSTGILPVFKSKDGDMIIWGPASVEVVDKEGDKIRASALEDALPQLLRRQRLSLEHSDQLVGEILENFETDEPITVEVDGKTFEREEFPTDVLELDDMEPSLFVAGKIWDDTRQSRQAQKDIENGDLDSYSISGESLVATTKYEEGDVVNDIKELDLSAVTLCEEGMNQKAKFGVVSKADGDARTDEGDNVENGQAAVSKGARGPAGVHADGTIHIVKNMGDNESESDGASNPSEAVSLDDVREEFKNVVDESLPDAELATKDDMVSKDDVESIVEEKSMGEDEVRSIARKTAEEVLDEKGDYEDEEPEDDEEKGDDEMPPEDEEEDEEPEPVEAEDDEEPEDEPEVDDEVAPEPPEDEPDEEKGEDYEEDDEDEEMKGYDHGDLEEMLPEDLYEAVREYLDEDDGGDEVVEASESDEEGLTEDDVEKMIEEQFGDEMVLDSPSGPTAEVQKSWEQEDEPATDDQVGPAAQQLYDL</sequence>
<feature type="region of interest" description="Disordered" evidence="1">
    <location>
        <begin position="598"/>
        <end position="637"/>
    </location>
</feature>
<gene>
    <name evidence="2" type="primary">119</name>
    <name evidence="2" type="ORF">HVTV1_119</name>
</gene>
<dbReference type="GeneID" id="14477360"/>
<accession>L7TJC6</accession>
<dbReference type="OrthoDB" id="4564at10239"/>
<evidence type="ECO:0000313" key="3">
    <source>
        <dbReference type="Proteomes" id="UP000011137"/>
    </source>
</evidence>
<evidence type="ECO:0000313" key="2">
    <source>
        <dbReference type="EMBL" id="AGC34488.1"/>
    </source>
</evidence>
<dbReference type="KEGG" id="vg:14477360"/>
<reference evidence="2 3" key="1">
    <citation type="journal article" date="2013" name="J. Virol.">
        <title>Insights into head-tailed viruses infecting extremely halophilic archaea.</title>
        <authorList>
            <person name="Pietila M.K."/>
            <person name="Laurinmaki P."/>
            <person name="Russell D.A."/>
            <person name="Ko C.C."/>
            <person name="Jacobs-Sera D."/>
            <person name="Butcher S.J."/>
            <person name="Bamford D.H."/>
            <person name="Hendrix R.W."/>
        </authorList>
    </citation>
    <scope>NUCLEOTIDE SEQUENCE [LARGE SCALE GENOMIC DNA]</scope>
</reference>